<dbReference type="RefSeq" id="XP_022644171.1">
    <property type="nucleotide sequence ID" value="XM_022788436.1"/>
</dbReference>
<dbReference type="AlphaFoldDB" id="A0A7M7IY48"/>
<evidence type="ECO:0000313" key="1">
    <source>
        <dbReference type="EnsemblMetazoa" id="XP_022644171"/>
    </source>
</evidence>
<reference evidence="1" key="1">
    <citation type="submission" date="2021-01" db="UniProtKB">
        <authorList>
            <consortium name="EnsemblMetazoa"/>
        </authorList>
    </citation>
    <scope>IDENTIFICATION</scope>
</reference>
<proteinExistence type="predicted"/>
<dbReference type="EnsemblMetazoa" id="XM_022788436">
    <property type="protein sequence ID" value="XP_022644171"/>
    <property type="gene ID" value="LOC111243219"/>
</dbReference>
<sequence length="132" mass="15214">MRPSGNQILTPQQQYIWHVYPLSGTGLSWTSASSNSQDEETISPSYRIPAVMALPVTSNGSRNFRLHNIQHRNSYQRRRSWQGSLSRTPLRSQASYARQLCESSGLRWNPQSHLASSIGSAQRRYYRRYLIE</sequence>
<dbReference type="InParanoid" id="A0A7M7IY48"/>
<dbReference type="Proteomes" id="UP000594260">
    <property type="component" value="Unplaced"/>
</dbReference>
<dbReference type="GeneID" id="111243219"/>
<dbReference type="KEGG" id="vde:111243219"/>
<protein>
    <submittedName>
        <fullName evidence="1">Uncharacterized protein</fullName>
    </submittedName>
</protein>
<evidence type="ECO:0000313" key="2">
    <source>
        <dbReference type="Proteomes" id="UP000594260"/>
    </source>
</evidence>
<accession>A0A7M7IY48</accession>
<organism evidence="1 2">
    <name type="scientific">Varroa destructor</name>
    <name type="common">Honeybee mite</name>
    <dbReference type="NCBI Taxonomy" id="109461"/>
    <lineage>
        <taxon>Eukaryota</taxon>
        <taxon>Metazoa</taxon>
        <taxon>Ecdysozoa</taxon>
        <taxon>Arthropoda</taxon>
        <taxon>Chelicerata</taxon>
        <taxon>Arachnida</taxon>
        <taxon>Acari</taxon>
        <taxon>Parasitiformes</taxon>
        <taxon>Mesostigmata</taxon>
        <taxon>Gamasina</taxon>
        <taxon>Dermanyssoidea</taxon>
        <taxon>Varroidae</taxon>
        <taxon>Varroa</taxon>
    </lineage>
</organism>
<name>A0A7M7IY48_VARDE</name>
<keyword evidence="2" id="KW-1185">Reference proteome</keyword>